<dbReference type="Proteomes" id="UP000316855">
    <property type="component" value="Chromosome"/>
</dbReference>
<dbReference type="InterPro" id="IPR029068">
    <property type="entry name" value="Glyas_Bleomycin-R_OHBP_Dase"/>
</dbReference>
<dbReference type="PANTHER" id="PTHR33990">
    <property type="entry name" value="PROTEIN YJDN-RELATED"/>
    <property type="match status" value="1"/>
</dbReference>
<dbReference type="RefSeq" id="WP_145226344.1">
    <property type="nucleotide sequence ID" value="NZ_CP036343.1"/>
</dbReference>
<keyword evidence="2" id="KW-0808">Transferase</keyword>
<evidence type="ECO:0000313" key="2">
    <source>
        <dbReference type="EMBL" id="QDT90417.1"/>
    </source>
</evidence>
<dbReference type="Pfam" id="PF06983">
    <property type="entry name" value="3-dmu-9_3-mt"/>
    <property type="match status" value="1"/>
</dbReference>
<dbReference type="InterPro" id="IPR009725">
    <property type="entry name" value="3_dmu_93_MTrfase"/>
</dbReference>
<dbReference type="GO" id="GO:0008168">
    <property type="term" value="F:methyltransferase activity"/>
    <property type="evidence" value="ECO:0007669"/>
    <property type="project" value="UniProtKB-KW"/>
</dbReference>
<dbReference type="EMBL" id="CP036343">
    <property type="protein sequence ID" value="QDT90417.1"/>
    <property type="molecule type" value="Genomic_DNA"/>
</dbReference>
<feature type="domain" description="PhnB-like" evidence="1">
    <location>
        <begin position="6"/>
        <end position="119"/>
    </location>
</feature>
<name>A0A517VBN3_9PLAN</name>
<dbReference type="KEGG" id="gax:Pan161_20680"/>
<organism evidence="2 3">
    <name type="scientific">Gimesia algae</name>
    <dbReference type="NCBI Taxonomy" id="2527971"/>
    <lineage>
        <taxon>Bacteria</taxon>
        <taxon>Pseudomonadati</taxon>
        <taxon>Planctomycetota</taxon>
        <taxon>Planctomycetia</taxon>
        <taxon>Planctomycetales</taxon>
        <taxon>Planctomycetaceae</taxon>
        <taxon>Gimesia</taxon>
    </lineage>
</organism>
<dbReference type="CDD" id="cd06588">
    <property type="entry name" value="PhnB_like"/>
    <property type="match status" value="1"/>
</dbReference>
<dbReference type="GO" id="GO:0032259">
    <property type="term" value="P:methylation"/>
    <property type="evidence" value="ECO:0007669"/>
    <property type="project" value="UniProtKB-KW"/>
</dbReference>
<accession>A0A517VBN3</accession>
<sequence length="160" mass="17496">MSKGSKITPFLWFNDNAEQAMDFYLSVFQNSKKLKVNRYGAGAPGPEGSVMIAAFELEGQQFLALNGGPMFQFTEAISFAVNCDTQDEIDELWEKLSAGGEPGRCGWLKDAFGLSWQIVPSILPELMSDPDPAVPGRVMQELMQMTKPDIVRLQGAAAGD</sequence>
<gene>
    <name evidence="2" type="ORF">Pan161_20680</name>
</gene>
<proteinExistence type="predicted"/>
<evidence type="ECO:0000259" key="1">
    <source>
        <dbReference type="Pfam" id="PF06983"/>
    </source>
</evidence>
<protein>
    <submittedName>
        <fullName evidence="2">3-demethylubiquinone-9 3-methyltransferase</fullName>
    </submittedName>
</protein>
<dbReference type="AlphaFoldDB" id="A0A517VBN3"/>
<dbReference type="Gene3D" id="3.10.180.10">
    <property type="entry name" value="2,3-Dihydroxybiphenyl 1,2-Dioxygenase, domain 1"/>
    <property type="match status" value="1"/>
</dbReference>
<keyword evidence="3" id="KW-1185">Reference proteome</keyword>
<keyword evidence="2" id="KW-0489">Methyltransferase</keyword>
<evidence type="ECO:0000313" key="3">
    <source>
        <dbReference type="Proteomes" id="UP000316855"/>
    </source>
</evidence>
<dbReference type="OrthoDB" id="9806473at2"/>
<dbReference type="SUPFAM" id="SSF54593">
    <property type="entry name" value="Glyoxalase/Bleomycin resistance protein/Dihydroxybiphenyl dioxygenase"/>
    <property type="match status" value="1"/>
</dbReference>
<dbReference type="InterPro" id="IPR028973">
    <property type="entry name" value="PhnB-like"/>
</dbReference>
<reference evidence="2 3" key="1">
    <citation type="submission" date="2019-02" db="EMBL/GenBank/DDBJ databases">
        <title>Deep-cultivation of Planctomycetes and their phenomic and genomic characterization uncovers novel biology.</title>
        <authorList>
            <person name="Wiegand S."/>
            <person name="Jogler M."/>
            <person name="Boedeker C."/>
            <person name="Pinto D."/>
            <person name="Vollmers J."/>
            <person name="Rivas-Marin E."/>
            <person name="Kohn T."/>
            <person name="Peeters S.H."/>
            <person name="Heuer A."/>
            <person name="Rast P."/>
            <person name="Oberbeckmann S."/>
            <person name="Bunk B."/>
            <person name="Jeske O."/>
            <person name="Meyerdierks A."/>
            <person name="Storesund J.E."/>
            <person name="Kallscheuer N."/>
            <person name="Luecker S."/>
            <person name="Lage O.M."/>
            <person name="Pohl T."/>
            <person name="Merkel B.J."/>
            <person name="Hornburger P."/>
            <person name="Mueller R.-W."/>
            <person name="Bruemmer F."/>
            <person name="Labrenz M."/>
            <person name="Spormann A.M."/>
            <person name="Op den Camp H."/>
            <person name="Overmann J."/>
            <person name="Amann R."/>
            <person name="Jetten M.S.M."/>
            <person name="Mascher T."/>
            <person name="Medema M.H."/>
            <person name="Devos D.P."/>
            <person name="Kaster A.-K."/>
            <person name="Ovreas L."/>
            <person name="Rohde M."/>
            <person name="Galperin M.Y."/>
            <person name="Jogler C."/>
        </authorList>
    </citation>
    <scope>NUCLEOTIDE SEQUENCE [LARGE SCALE GENOMIC DNA]</scope>
    <source>
        <strain evidence="2 3">Pan161</strain>
    </source>
</reference>
<keyword evidence="2" id="KW-0830">Ubiquinone</keyword>
<dbReference type="PIRSF" id="PIRSF021700">
    <property type="entry name" value="3_dmu_93_MTrfase"/>
    <property type="match status" value="1"/>
</dbReference>